<protein>
    <submittedName>
        <fullName evidence="1">Uncharacterized protein</fullName>
    </submittedName>
</protein>
<dbReference type="AlphaFoldDB" id="A0A1J7HUW1"/>
<name>A0A1J7HUW1_LUPAN</name>
<dbReference type="STRING" id="3871.A0A1J7HUW1"/>
<dbReference type="Gramene" id="OIW16603">
    <property type="protein sequence ID" value="OIW16603"/>
    <property type="gene ID" value="TanjilG_02809"/>
</dbReference>
<accession>A0A1J7HUW1</accession>
<gene>
    <name evidence="1" type="ORF">TanjilG_02809</name>
</gene>
<dbReference type="Proteomes" id="UP000188354">
    <property type="component" value="Chromosome LG02"/>
</dbReference>
<sequence>MEGGRLENNDVNNPSQSDEEVLSIIEEARKSLSIPKVGGLFIEGSMDLDDLDADVDIEDIETSGDFVCPPL</sequence>
<dbReference type="EMBL" id="CM007362">
    <property type="protein sequence ID" value="OIW16603.1"/>
    <property type="molecule type" value="Genomic_DNA"/>
</dbReference>
<proteinExistence type="predicted"/>
<evidence type="ECO:0000313" key="2">
    <source>
        <dbReference type="Proteomes" id="UP000188354"/>
    </source>
</evidence>
<organism evidence="1 2">
    <name type="scientific">Lupinus angustifolius</name>
    <name type="common">Narrow-leaved blue lupine</name>
    <dbReference type="NCBI Taxonomy" id="3871"/>
    <lineage>
        <taxon>Eukaryota</taxon>
        <taxon>Viridiplantae</taxon>
        <taxon>Streptophyta</taxon>
        <taxon>Embryophyta</taxon>
        <taxon>Tracheophyta</taxon>
        <taxon>Spermatophyta</taxon>
        <taxon>Magnoliopsida</taxon>
        <taxon>eudicotyledons</taxon>
        <taxon>Gunneridae</taxon>
        <taxon>Pentapetalae</taxon>
        <taxon>rosids</taxon>
        <taxon>fabids</taxon>
        <taxon>Fabales</taxon>
        <taxon>Fabaceae</taxon>
        <taxon>Papilionoideae</taxon>
        <taxon>50 kb inversion clade</taxon>
        <taxon>genistoids sensu lato</taxon>
        <taxon>core genistoids</taxon>
        <taxon>Genisteae</taxon>
        <taxon>Lupinus</taxon>
    </lineage>
</organism>
<keyword evidence="2" id="KW-1185">Reference proteome</keyword>
<evidence type="ECO:0000313" key="1">
    <source>
        <dbReference type="EMBL" id="OIW16603.1"/>
    </source>
</evidence>
<reference evidence="1 2" key="1">
    <citation type="journal article" date="2017" name="Plant Biotechnol. J.">
        <title>A comprehensive draft genome sequence for lupin (Lupinus angustifolius), an emerging health food: insights into plant-microbe interactions and legume evolution.</title>
        <authorList>
            <person name="Hane J.K."/>
            <person name="Ming Y."/>
            <person name="Kamphuis L.G."/>
            <person name="Nelson M.N."/>
            <person name="Garg G."/>
            <person name="Atkins C.A."/>
            <person name="Bayer P.E."/>
            <person name="Bravo A."/>
            <person name="Bringans S."/>
            <person name="Cannon S."/>
            <person name="Edwards D."/>
            <person name="Foley R."/>
            <person name="Gao L.L."/>
            <person name="Harrison M.J."/>
            <person name="Huang W."/>
            <person name="Hurgobin B."/>
            <person name="Li S."/>
            <person name="Liu C.W."/>
            <person name="McGrath A."/>
            <person name="Morahan G."/>
            <person name="Murray J."/>
            <person name="Weller J."/>
            <person name="Jian J."/>
            <person name="Singh K.B."/>
        </authorList>
    </citation>
    <scope>NUCLEOTIDE SEQUENCE [LARGE SCALE GENOMIC DNA]</scope>
    <source>
        <strain evidence="2">cv. Tanjil</strain>
        <tissue evidence="1">Whole plant</tissue>
    </source>
</reference>